<evidence type="ECO:0000256" key="1">
    <source>
        <dbReference type="ARBA" id="ARBA00037217"/>
    </source>
</evidence>
<accession>A0A077LWE6</accession>
<dbReference type="Pfam" id="PF13450">
    <property type="entry name" value="NAD_binding_8"/>
    <property type="match status" value="1"/>
</dbReference>
<keyword evidence="6" id="KW-1185">Reference proteome</keyword>
<comment type="function">
    <text evidence="1">Probable oxidoreductase that may play a role as regulator of mitochondrial function.</text>
</comment>
<evidence type="ECO:0000256" key="2">
    <source>
        <dbReference type="ARBA" id="ARBA00038825"/>
    </source>
</evidence>
<dbReference type="InterPro" id="IPR002937">
    <property type="entry name" value="Amino_oxidase"/>
</dbReference>
<dbReference type="PANTHER" id="PTHR10668:SF105">
    <property type="entry name" value="DEHYDROGENASE-RELATED"/>
    <property type="match status" value="1"/>
</dbReference>
<dbReference type="EMBL" id="CAJB01000188">
    <property type="protein sequence ID" value="CCH78263.1"/>
    <property type="molecule type" value="Genomic_DNA"/>
</dbReference>
<dbReference type="GO" id="GO:0016491">
    <property type="term" value="F:oxidoreductase activity"/>
    <property type="evidence" value="ECO:0007669"/>
    <property type="project" value="InterPro"/>
</dbReference>
<name>A0A077LWE6_9MICO</name>
<dbReference type="SUPFAM" id="SSF51905">
    <property type="entry name" value="FAD/NAD(P)-binding domain"/>
    <property type="match status" value="1"/>
</dbReference>
<gene>
    <name evidence="5" type="ORF">BN12_2680003</name>
</gene>
<sequence length="533" mass="55990">MATESVDAVVVGAGPNGLVAANALADAGWEVLVLEANDVVGGAVRSAEVTAPGFTTDLFSAFYPLAEASPVIRGLDLPAYGLTWVQAPTVLAHTLDDGYAAVLRRRVEDTAAALEADAPGDGEAWTAMVEQWMRVRDPLLDALFTPFPPIRPGARLLRRLGTTQALDLARLAVTPVRRLADERFRGIGPKLLLTGNALHTDIPPDGAGSGIFGWLLCMLGQDVGFPVPQGGSGELAGALAARIRSHGGDIRTGARVTGIEVRGDRACGVRLADGTRVTARRAVLADVSAPTLYRDLVGLGKLPGSLARQLDRFQWDDATIKVDWALREPIPWRAGDSPTGPAGAGTVHLGVDDTGFVDFAADLSAKRTPRRPFLLLGQMTTADPSRSPAGTESAWAYTHVPVGSLGDRESVAAHVERMHEAVERCAPGFRDRILATHVQSPADLQDRDANLVGGAINAGTSGLHQQLVFRPVLGLGRPETPVEGLYLASAAAHPGGGVHGACGWNAARAALGGGGPVRRRLLRTTWGRLLPDE</sequence>
<organism evidence="5 6">
    <name type="scientific">Nostocoides japonicum T1-X7</name>
    <dbReference type="NCBI Taxonomy" id="1194083"/>
    <lineage>
        <taxon>Bacteria</taxon>
        <taxon>Bacillati</taxon>
        <taxon>Actinomycetota</taxon>
        <taxon>Actinomycetes</taxon>
        <taxon>Micrococcales</taxon>
        <taxon>Intrasporangiaceae</taxon>
        <taxon>Nostocoides</taxon>
    </lineage>
</organism>
<dbReference type="Gene3D" id="3.50.50.60">
    <property type="entry name" value="FAD/NAD(P)-binding domain"/>
    <property type="match status" value="2"/>
</dbReference>
<dbReference type="Pfam" id="PF01593">
    <property type="entry name" value="Amino_oxidase"/>
    <property type="match status" value="1"/>
</dbReference>
<evidence type="ECO:0000259" key="4">
    <source>
        <dbReference type="Pfam" id="PF01593"/>
    </source>
</evidence>
<comment type="subunit">
    <text evidence="2">Interacts with COX5B; this interaction may contribute to localize PYROXD2 to the inner face of the inner mitochondrial membrane.</text>
</comment>
<protein>
    <recommendedName>
        <fullName evidence="3">Pyridine nucleotide-disulfide oxidoreductase domain-containing protein 2</fullName>
    </recommendedName>
</protein>
<evidence type="ECO:0000313" key="5">
    <source>
        <dbReference type="EMBL" id="CCH78263.1"/>
    </source>
</evidence>
<comment type="caution">
    <text evidence="5">The sequence shown here is derived from an EMBL/GenBank/DDBJ whole genome shotgun (WGS) entry which is preliminary data.</text>
</comment>
<evidence type="ECO:0000256" key="3">
    <source>
        <dbReference type="ARBA" id="ARBA00040298"/>
    </source>
</evidence>
<dbReference type="PANTHER" id="PTHR10668">
    <property type="entry name" value="PHYTOENE DEHYDROGENASE"/>
    <property type="match status" value="1"/>
</dbReference>
<evidence type="ECO:0000313" key="6">
    <source>
        <dbReference type="Proteomes" id="UP000035721"/>
    </source>
</evidence>
<dbReference type="Proteomes" id="UP000035721">
    <property type="component" value="Unassembled WGS sequence"/>
</dbReference>
<feature type="domain" description="Amine oxidase" evidence="4">
    <location>
        <begin position="214"/>
        <end position="509"/>
    </location>
</feature>
<dbReference type="OrthoDB" id="833207at2"/>
<dbReference type="InterPro" id="IPR036188">
    <property type="entry name" value="FAD/NAD-bd_sf"/>
</dbReference>
<reference evidence="5 6" key="1">
    <citation type="journal article" date="2013" name="ISME J.">
        <title>A metabolic model for members of the genus Tetrasphaera involved in enhanced biological phosphorus removal.</title>
        <authorList>
            <person name="Kristiansen R."/>
            <person name="Nguyen H.T.T."/>
            <person name="Saunders A.M."/>
            <person name="Nielsen J.L."/>
            <person name="Wimmer R."/>
            <person name="Le V.Q."/>
            <person name="McIlroy S.J."/>
            <person name="Petrovski S."/>
            <person name="Seviour R.J."/>
            <person name="Calteau A."/>
            <person name="Nielsen K.L."/>
            <person name="Nielsen P.H."/>
        </authorList>
    </citation>
    <scope>NUCLEOTIDE SEQUENCE [LARGE SCALE GENOMIC DNA]</scope>
    <source>
        <strain evidence="5 6">T1-X7</strain>
    </source>
</reference>
<proteinExistence type="predicted"/>
<dbReference type="PRINTS" id="PR00420">
    <property type="entry name" value="RNGMNOXGNASE"/>
</dbReference>
<dbReference type="AlphaFoldDB" id="A0A077LWE6"/>
<dbReference type="STRING" id="1194083.BN12_2680003"/>
<dbReference type="RefSeq" id="WP_048555236.1">
    <property type="nucleotide sequence ID" value="NZ_HF570958.1"/>
</dbReference>